<feature type="region of interest" description="Disordered" evidence="1">
    <location>
        <begin position="1"/>
        <end position="37"/>
    </location>
</feature>
<accession>A0A9E7F5W7</accession>
<proteinExistence type="predicted"/>
<dbReference type="Proteomes" id="UP001055439">
    <property type="component" value="Chromosome 2"/>
</dbReference>
<name>A0A9E7F5W7_9LILI</name>
<feature type="region of interest" description="Disordered" evidence="1">
    <location>
        <begin position="66"/>
        <end position="160"/>
    </location>
</feature>
<evidence type="ECO:0000313" key="3">
    <source>
        <dbReference type="Proteomes" id="UP001055439"/>
    </source>
</evidence>
<feature type="compositionally biased region" description="Polar residues" evidence="1">
    <location>
        <begin position="88"/>
        <end position="103"/>
    </location>
</feature>
<protein>
    <submittedName>
        <fullName evidence="2">Uncharacterized protein</fullName>
    </submittedName>
</protein>
<sequence>MNKETKRNLNISNRGQETSRTKVGDEERSRRQVVSAVRRANCRGTAARRGRPSYGLRLCRQLRRVPRNFGSRTGDLITDRASDGSARLESQTLRPSAQPQPSRSVIGAPDPVRQRRRETRRQGQAATREACAASSRPVPRSRAGKSSGDPPRVGSVLKIR</sequence>
<dbReference type="EMBL" id="CP097504">
    <property type="protein sequence ID" value="URD90039.1"/>
    <property type="molecule type" value="Genomic_DNA"/>
</dbReference>
<dbReference type="AlphaFoldDB" id="A0A9E7F5W7"/>
<evidence type="ECO:0000256" key="1">
    <source>
        <dbReference type="SAM" id="MobiDB-lite"/>
    </source>
</evidence>
<keyword evidence="3" id="KW-1185">Reference proteome</keyword>
<gene>
    <name evidence="2" type="ORF">MUK42_27642</name>
</gene>
<reference evidence="2" key="1">
    <citation type="submission" date="2022-05" db="EMBL/GenBank/DDBJ databases">
        <title>The Musa troglodytarum L. genome provides insights into the mechanism of non-climacteric behaviour and enrichment of carotenoids.</title>
        <authorList>
            <person name="Wang J."/>
        </authorList>
    </citation>
    <scope>NUCLEOTIDE SEQUENCE</scope>
    <source>
        <tissue evidence="2">Leaf</tissue>
    </source>
</reference>
<evidence type="ECO:0000313" key="2">
    <source>
        <dbReference type="EMBL" id="URD90039.1"/>
    </source>
</evidence>
<feature type="compositionally biased region" description="Basic and acidic residues" evidence="1">
    <location>
        <begin position="17"/>
        <end position="30"/>
    </location>
</feature>
<organism evidence="2 3">
    <name type="scientific">Musa troglodytarum</name>
    <name type="common">fe'i banana</name>
    <dbReference type="NCBI Taxonomy" id="320322"/>
    <lineage>
        <taxon>Eukaryota</taxon>
        <taxon>Viridiplantae</taxon>
        <taxon>Streptophyta</taxon>
        <taxon>Embryophyta</taxon>
        <taxon>Tracheophyta</taxon>
        <taxon>Spermatophyta</taxon>
        <taxon>Magnoliopsida</taxon>
        <taxon>Liliopsida</taxon>
        <taxon>Zingiberales</taxon>
        <taxon>Musaceae</taxon>
        <taxon>Musa</taxon>
    </lineage>
</organism>